<dbReference type="EMBL" id="CP020452">
    <property type="protein sequence ID" value="ARC51499.1"/>
    <property type="molecule type" value="Genomic_DNA"/>
</dbReference>
<protein>
    <submittedName>
        <fullName evidence="1">Zinc protease</fullName>
    </submittedName>
</protein>
<organism evidence="1 2">
    <name type="scientific">Neisseria mucosa</name>
    <dbReference type="NCBI Taxonomy" id="488"/>
    <lineage>
        <taxon>Bacteria</taxon>
        <taxon>Pseudomonadati</taxon>
        <taxon>Pseudomonadota</taxon>
        <taxon>Betaproteobacteria</taxon>
        <taxon>Neisseriales</taxon>
        <taxon>Neisseriaceae</taxon>
        <taxon>Neisseria</taxon>
    </lineage>
</organism>
<dbReference type="GO" id="GO:0008233">
    <property type="term" value="F:peptidase activity"/>
    <property type="evidence" value="ECO:0007669"/>
    <property type="project" value="UniProtKB-KW"/>
</dbReference>
<keyword evidence="1" id="KW-0378">Hydrolase</keyword>
<evidence type="ECO:0000313" key="1">
    <source>
        <dbReference type="EMBL" id="ARC51499.1"/>
    </source>
</evidence>
<sequence>MGVVKEQTEQTYMFNGNTVFPVILTVETKRKLTKNEVNLARLVYKDSIPYDKVWIIRGGLLGMPNSSNNAMTPFGMIHMPSRDYDIIKDFTVRKDTDDIRWFIHEMAHVWQYYAMDLSVACRGVALKAKGGYEADAKAYAYDLFGADAKKEFKDFNIEQQAQIIAHYFLVKYYPTTARNYLSSLLISQQQNRKYILKDFLVNPKNKILKSIDWGKNYR</sequence>
<proteinExistence type="predicted"/>
<accession>A0ABM6JDK5</accession>
<name>A0ABM6JDK5_NEIMU</name>
<dbReference type="GO" id="GO:0006508">
    <property type="term" value="P:proteolysis"/>
    <property type="evidence" value="ECO:0007669"/>
    <property type="project" value="UniProtKB-KW"/>
</dbReference>
<dbReference type="RefSeq" id="WP_080614165.1">
    <property type="nucleotide sequence ID" value="NZ_CP020452.2"/>
</dbReference>
<keyword evidence="2" id="KW-1185">Reference proteome</keyword>
<gene>
    <name evidence="1" type="ORF">A6J88_10005</name>
</gene>
<evidence type="ECO:0000313" key="2">
    <source>
        <dbReference type="Proteomes" id="UP000191272"/>
    </source>
</evidence>
<dbReference type="Proteomes" id="UP000191272">
    <property type="component" value="Chromosome"/>
</dbReference>
<reference evidence="2" key="1">
    <citation type="submission" date="2017-03" db="EMBL/GenBank/DDBJ databases">
        <title>FDA dAtabase for Regulatory Grade micrObial Sequences (FDA-ARGOS): Supporting development and validation of Infectious Disease Dx tests.</title>
        <authorList>
            <person name="Campos J."/>
            <person name="Goldberg B."/>
            <person name="Tallon L."/>
            <person name="Sadzewicz L."/>
            <person name="Sengamalay N."/>
            <person name="Ott S."/>
            <person name="Godinez A."/>
            <person name="Nagaraj S."/>
            <person name="Vyas G."/>
            <person name="Aluvathingal J."/>
            <person name="Nadendla S."/>
            <person name="Geyer C."/>
            <person name="Nandy P."/>
            <person name="Hobson J."/>
            <person name="Sichtig H."/>
        </authorList>
    </citation>
    <scope>NUCLEOTIDE SEQUENCE [LARGE SCALE GENOMIC DNA]</scope>
    <source>
        <strain evidence="2">FDAARGOS_260</strain>
    </source>
</reference>
<keyword evidence="1" id="KW-0645">Protease</keyword>